<dbReference type="InterPro" id="IPR036396">
    <property type="entry name" value="Cyt_P450_sf"/>
</dbReference>
<evidence type="ECO:0000313" key="8">
    <source>
        <dbReference type="Proteomes" id="UP001558713"/>
    </source>
</evidence>
<evidence type="ECO:0000256" key="2">
    <source>
        <dbReference type="ARBA" id="ARBA00022617"/>
    </source>
</evidence>
<dbReference type="PANTHER" id="PTHR47955:SF8">
    <property type="entry name" value="CYTOCHROME P450 71D11-LIKE"/>
    <property type="match status" value="1"/>
</dbReference>
<evidence type="ECO:0000256" key="1">
    <source>
        <dbReference type="ARBA" id="ARBA00010617"/>
    </source>
</evidence>
<dbReference type="GO" id="GO:0046872">
    <property type="term" value="F:metal ion binding"/>
    <property type="evidence" value="ECO:0007669"/>
    <property type="project" value="UniProtKB-KW"/>
</dbReference>
<comment type="similarity">
    <text evidence="1">Belongs to the cytochrome P450 family.</text>
</comment>
<organism evidence="7 8">
    <name type="scientific">Cardamine amara subsp. amara</name>
    <dbReference type="NCBI Taxonomy" id="228776"/>
    <lineage>
        <taxon>Eukaryota</taxon>
        <taxon>Viridiplantae</taxon>
        <taxon>Streptophyta</taxon>
        <taxon>Embryophyta</taxon>
        <taxon>Tracheophyta</taxon>
        <taxon>Spermatophyta</taxon>
        <taxon>Magnoliopsida</taxon>
        <taxon>eudicotyledons</taxon>
        <taxon>Gunneridae</taxon>
        <taxon>Pentapetalae</taxon>
        <taxon>rosids</taxon>
        <taxon>malvids</taxon>
        <taxon>Brassicales</taxon>
        <taxon>Brassicaceae</taxon>
        <taxon>Cardamineae</taxon>
        <taxon>Cardamine</taxon>
    </lineage>
</organism>
<keyword evidence="3" id="KW-0479">Metal-binding</keyword>
<keyword evidence="8" id="KW-1185">Reference proteome</keyword>
<evidence type="ECO:0000256" key="4">
    <source>
        <dbReference type="ARBA" id="ARBA00023002"/>
    </source>
</evidence>
<dbReference type="SUPFAM" id="SSF48264">
    <property type="entry name" value="Cytochrome P450"/>
    <property type="match status" value="1"/>
</dbReference>
<protein>
    <submittedName>
        <fullName evidence="7">Cytochrome P450 71B8</fullName>
    </submittedName>
</protein>
<comment type="caution">
    <text evidence="7">The sequence shown here is derived from an EMBL/GenBank/DDBJ whole genome shotgun (WGS) entry which is preliminary data.</text>
</comment>
<accession>A0ABD1BX32</accession>
<sequence length="81" mass="9052">MSIFLCFLFLLFLILFKKLLSSKRTLPPGPVGLPIIRKLLHSSFHKLSLEHGPVMLLHSGVVPMVVISSKEAAKEILKLMT</sequence>
<dbReference type="Gene3D" id="1.10.630.10">
    <property type="entry name" value="Cytochrome P450"/>
    <property type="match status" value="1"/>
</dbReference>
<name>A0ABD1BX32_CARAN</name>
<gene>
    <name evidence="7" type="ORF">V5N11_036147</name>
</gene>
<evidence type="ECO:0000256" key="6">
    <source>
        <dbReference type="SAM" id="SignalP"/>
    </source>
</evidence>
<dbReference type="EMBL" id="JBANAX010000117">
    <property type="protein sequence ID" value="KAL1221771.1"/>
    <property type="molecule type" value="Genomic_DNA"/>
</dbReference>
<keyword evidence="2" id="KW-0349">Heme</keyword>
<evidence type="ECO:0000256" key="3">
    <source>
        <dbReference type="ARBA" id="ARBA00022723"/>
    </source>
</evidence>
<keyword evidence="5" id="KW-0408">Iron</keyword>
<proteinExistence type="inferred from homology"/>
<dbReference type="GO" id="GO:0016491">
    <property type="term" value="F:oxidoreductase activity"/>
    <property type="evidence" value="ECO:0007669"/>
    <property type="project" value="UniProtKB-KW"/>
</dbReference>
<evidence type="ECO:0000256" key="5">
    <source>
        <dbReference type="ARBA" id="ARBA00023004"/>
    </source>
</evidence>
<reference evidence="7 8" key="1">
    <citation type="submission" date="2024-04" db="EMBL/GenBank/DDBJ databases">
        <title>Genome assembly C_amara_ONT_v2.</title>
        <authorList>
            <person name="Yant L."/>
            <person name="Moore C."/>
            <person name="Slenker M."/>
        </authorList>
    </citation>
    <scope>NUCLEOTIDE SEQUENCE [LARGE SCALE GENOMIC DNA]</scope>
    <source>
        <tissue evidence="7">Leaf</tissue>
    </source>
</reference>
<dbReference type="PANTHER" id="PTHR47955">
    <property type="entry name" value="CYTOCHROME P450 FAMILY 71 PROTEIN"/>
    <property type="match status" value="1"/>
</dbReference>
<keyword evidence="4" id="KW-0560">Oxidoreductase</keyword>
<feature type="chain" id="PRO_5044798293" evidence="6">
    <location>
        <begin position="22"/>
        <end position="81"/>
    </location>
</feature>
<evidence type="ECO:0000313" key="7">
    <source>
        <dbReference type="EMBL" id="KAL1221771.1"/>
    </source>
</evidence>
<keyword evidence="6" id="KW-0732">Signal</keyword>
<dbReference type="AlphaFoldDB" id="A0ABD1BX32"/>
<dbReference type="Proteomes" id="UP001558713">
    <property type="component" value="Unassembled WGS sequence"/>
</dbReference>
<feature type="signal peptide" evidence="6">
    <location>
        <begin position="1"/>
        <end position="21"/>
    </location>
</feature>